<name>W6TIW8_9SPIR</name>
<dbReference type="AlphaFoldDB" id="W6TIW8"/>
<reference evidence="1 2" key="1">
    <citation type="submission" date="2013-12" db="EMBL/GenBank/DDBJ databases">
        <title>Comparative genomics of relapsing fever spirochetes.</title>
        <authorList>
            <person name="Schwan T.G."/>
            <person name="Raffel S.J."/>
            <person name="Porcella S.F."/>
        </authorList>
    </citation>
    <scope>NUCLEOTIDE SEQUENCE [LARGE SCALE GENOMIC DNA]</scope>
    <source>
        <strain evidence="1 2">CR2A</strain>
    </source>
</reference>
<accession>W6TIW8</accession>
<sequence length="39" mass="4686">MKELSLTSDVEDFFLQKNGNLYMGKFYHKKEFSNNIKQI</sequence>
<proteinExistence type="predicted"/>
<gene>
    <name evidence="1" type="ORF">BDCR2A_00703</name>
</gene>
<dbReference type="Proteomes" id="UP000019148">
    <property type="component" value="Unassembled WGS sequence"/>
</dbReference>
<dbReference type="EMBL" id="AZIT01000001">
    <property type="protein sequence ID" value="ETZ18730.1"/>
    <property type="molecule type" value="Genomic_DNA"/>
</dbReference>
<comment type="caution">
    <text evidence="1">The sequence shown here is derived from an EMBL/GenBank/DDBJ whole genome shotgun (WGS) entry which is preliminary data.</text>
</comment>
<organism evidence="1 2">
    <name type="scientific">Borrelia duttonii CR2A</name>
    <dbReference type="NCBI Taxonomy" id="1432657"/>
    <lineage>
        <taxon>Bacteria</taxon>
        <taxon>Pseudomonadati</taxon>
        <taxon>Spirochaetota</taxon>
        <taxon>Spirochaetia</taxon>
        <taxon>Spirochaetales</taxon>
        <taxon>Borreliaceae</taxon>
        <taxon>Borrelia</taxon>
    </lineage>
</organism>
<evidence type="ECO:0000313" key="1">
    <source>
        <dbReference type="EMBL" id="ETZ18730.1"/>
    </source>
</evidence>
<protein>
    <submittedName>
        <fullName evidence="1">Uncharacterized protein</fullName>
    </submittedName>
</protein>
<evidence type="ECO:0000313" key="2">
    <source>
        <dbReference type="Proteomes" id="UP000019148"/>
    </source>
</evidence>